<evidence type="ECO:0000313" key="4">
    <source>
        <dbReference type="WBParaSite" id="PDA_v2.g29737.t1"/>
    </source>
</evidence>
<reference evidence="4" key="1">
    <citation type="submission" date="2022-11" db="UniProtKB">
        <authorList>
            <consortium name="WormBaseParasite"/>
        </authorList>
    </citation>
    <scope>IDENTIFICATION</scope>
</reference>
<keyword evidence="3" id="KW-1185">Reference proteome</keyword>
<dbReference type="WBParaSite" id="PDA_v2.g29737.t1">
    <property type="protein sequence ID" value="PDA_v2.g29737.t1"/>
    <property type="gene ID" value="PDA_v2.g29737"/>
</dbReference>
<organism evidence="3 4">
    <name type="scientific">Panagrolaimus davidi</name>
    <dbReference type="NCBI Taxonomy" id="227884"/>
    <lineage>
        <taxon>Eukaryota</taxon>
        <taxon>Metazoa</taxon>
        <taxon>Ecdysozoa</taxon>
        <taxon>Nematoda</taxon>
        <taxon>Chromadorea</taxon>
        <taxon>Rhabditida</taxon>
        <taxon>Tylenchina</taxon>
        <taxon>Panagrolaimomorpha</taxon>
        <taxon>Panagrolaimoidea</taxon>
        <taxon>Panagrolaimidae</taxon>
        <taxon>Panagrolaimus</taxon>
    </lineage>
</organism>
<keyword evidence="1" id="KW-1015">Disulfide bond</keyword>
<dbReference type="InterPro" id="IPR035914">
    <property type="entry name" value="Sperma_CUB_dom_sf"/>
</dbReference>
<dbReference type="Pfam" id="PF00431">
    <property type="entry name" value="CUB"/>
    <property type="match status" value="1"/>
</dbReference>
<dbReference type="AlphaFoldDB" id="A0A914QJF2"/>
<feature type="domain" description="CUB" evidence="2">
    <location>
        <begin position="13"/>
        <end position="113"/>
    </location>
</feature>
<proteinExistence type="predicted"/>
<evidence type="ECO:0000256" key="1">
    <source>
        <dbReference type="ARBA" id="ARBA00023157"/>
    </source>
</evidence>
<protein>
    <submittedName>
        <fullName evidence="4">CUB domain-containing protein</fullName>
    </submittedName>
</protein>
<dbReference type="Proteomes" id="UP000887578">
    <property type="component" value="Unplaced"/>
</dbReference>
<sequence length="120" mass="13427">MSQSNGLIKNKYITTYTNVDYINGYPAYQKCENTITFPSNYEATIGVYELNYEACCDLLLLTYGNNQTIQLEADFDDDDGTYIPDLKHLNSKANGSILSFTSDGNIQEAGYKVILTTYGN</sequence>
<evidence type="ECO:0000313" key="3">
    <source>
        <dbReference type="Proteomes" id="UP000887578"/>
    </source>
</evidence>
<dbReference type="SUPFAM" id="SSF49854">
    <property type="entry name" value="Spermadhesin, CUB domain"/>
    <property type="match status" value="1"/>
</dbReference>
<name>A0A914QJF2_9BILA</name>
<dbReference type="Gene3D" id="2.60.120.290">
    <property type="entry name" value="Spermadhesin, CUB domain"/>
    <property type="match status" value="1"/>
</dbReference>
<dbReference type="InterPro" id="IPR000859">
    <property type="entry name" value="CUB_dom"/>
</dbReference>
<evidence type="ECO:0000259" key="2">
    <source>
        <dbReference type="Pfam" id="PF00431"/>
    </source>
</evidence>
<accession>A0A914QJF2</accession>